<dbReference type="InterPro" id="IPR036894">
    <property type="entry name" value="YbaB-like_sf"/>
</dbReference>
<feature type="compositionally biased region" description="Basic and acidic residues" evidence="1">
    <location>
        <begin position="29"/>
        <end position="45"/>
    </location>
</feature>
<evidence type="ECO:0000313" key="2">
    <source>
        <dbReference type="EMBL" id="MBE1604237.1"/>
    </source>
</evidence>
<name>A0A927MQ98_9ACTN</name>
<dbReference type="Pfam" id="PF02575">
    <property type="entry name" value="YbaB_DNA_bd"/>
    <property type="match status" value="1"/>
</dbReference>
<protein>
    <submittedName>
        <fullName evidence="2">DNA-binding protein YbaB</fullName>
    </submittedName>
</protein>
<evidence type="ECO:0000256" key="1">
    <source>
        <dbReference type="SAM" id="MobiDB-lite"/>
    </source>
</evidence>
<proteinExistence type="predicted"/>
<keyword evidence="3" id="KW-1185">Reference proteome</keyword>
<organism evidence="2 3">
    <name type="scientific">Actinopolymorpha pittospori</name>
    <dbReference type="NCBI Taxonomy" id="648752"/>
    <lineage>
        <taxon>Bacteria</taxon>
        <taxon>Bacillati</taxon>
        <taxon>Actinomycetota</taxon>
        <taxon>Actinomycetes</taxon>
        <taxon>Propionibacteriales</taxon>
        <taxon>Actinopolymorphaceae</taxon>
        <taxon>Actinopolymorpha</taxon>
    </lineage>
</organism>
<dbReference type="InterPro" id="IPR004401">
    <property type="entry name" value="YbaB/EbfC"/>
</dbReference>
<feature type="region of interest" description="Disordered" evidence="1">
    <location>
        <begin position="21"/>
        <end position="48"/>
    </location>
</feature>
<dbReference type="Gene3D" id="3.30.1310.10">
    <property type="entry name" value="Nucleoid-associated protein YbaB-like domain"/>
    <property type="match status" value="1"/>
</dbReference>
<sequence length="147" mass="16331">MTDVSANDFDRLFNDALTALRPLADQDPTAERDPTVEQDRTDEPIRGVGEAMDGFVRVTATPGGQLERVELNPRVMRSDSESLAQAFVAASNAALADLQQKISATLPPLADQQQLLERLQEFQSQSVSQMQRYLKAITDVQDRIDRD</sequence>
<accession>A0A927MQ98</accession>
<dbReference type="EMBL" id="JADBEM010000001">
    <property type="protein sequence ID" value="MBE1604237.1"/>
    <property type="molecule type" value="Genomic_DNA"/>
</dbReference>
<gene>
    <name evidence="2" type="ORF">HEB94_001085</name>
</gene>
<dbReference type="GO" id="GO:0003677">
    <property type="term" value="F:DNA binding"/>
    <property type="evidence" value="ECO:0007669"/>
    <property type="project" value="UniProtKB-KW"/>
</dbReference>
<reference evidence="2" key="1">
    <citation type="submission" date="2020-10" db="EMBL/GenBank/DDBJ databases">
        <title>Sequencing the genomes of 1000 actinobacteria strains.</title>
        <authorList>
            <person name="Klenk H.-P."/>
        </authorList>
    </citation>
    <scope>NUCLEOTIDE SEQUENCE</scope>
    <source>
        <strain evidence="2">DSM 45354</strain>
    </source>
</reference>
<dbReference type="SUPFAM" id="SSF82607">
    <property type="entry name" value="YbaB-like"/>
    <property type="match status" value="1"/>
</dbReference>
<dbReference type="Proteomes" id="UP000638648">
    <property type="component" value="Unassembled WGS sequence"/>
</dbReference>
<comment type="caution">
    <text evidence="2">The sequence shown here is derived from an EMBL/GenBank/DDBJ whole genome shotgun (WGS) entry which is preliminary data.</text>
</comment>
<dbReference type="RefSeq" id="WP_192748827.1">
    <property type="nucleotide sequence ID" value="NZ_BAABJL010000208.1"/>
</dbReference>
<evidence type="ECO:0000313" key="3">
    <source>
        <dbReference type="Proteomes" id="UP000638648"/>
    </source>
</evidence>
<dbReference type="AlphaFoldDB" id="A0A927MQ98"/>
<keyword evidence="2" id="KW-0238">DNA-binding</keyword>